<feature type="region of interest" description="Disordered" evidence="1">
    <location>
        <begin position="1"/>
        <end position="36"/>
    </location>
</feature>
<evidence type="ECO:0000313" key="2">
    <source>
        <dbReference type="EMBL" id="KAJ3735572.1"/>
    </source>
</evidence>
<keyword evidence="3" id="KW-1185">Reference proteome</keyword>
<reference evidence="2" key="1">
    <citation type="submission" date="2022-08" db="EMBL/GenBank/DDBJ databases">
        <authorList>
            <consortium name="DOE Joint Genome Institute"/>
            <person name="Min B."/>
            <person name="Sierra-Patev S."/>
            <person name="Naranjo-Ortiz M."/>
            <person name="Looney B."/>
            <person name="Konkel Z."/>
            <person name="Slot J.C."/>
            <person name="Sakamoto Y."/>
            <person name="Steenwyk J.L."/>
            <person name="Rokas A."/>
            <person name="Carro J."/>
            <person name="Camarero S."/>
            <person name="Ferreira P."/>
            <person name="Molpeceres G."/>
            <person name="Ruiz-duenas F.J."/>
            <person name="Serrano A."/>
            <person name="Henrissat B."/>
            <person name="Drula E."/>
            <person name="Hughes K.W."/>
            <person name="Mata J.L."/>
            <person name="Ishikawa N.K."/>
            <person name="Vargas-Isla R."/>
            <person name="Ushijima S."/>
            <person name="Smith C.A."/>
            <person name="Ahrendt S."/>
            <person name="Andreopoulos W."/>
            <person name="He G."/>
            <person name="LaButti K."/>
            <person name="Lipzen A."/>
            <person name="Ng V."/>
            <person name="Riley R."/>
            <person name="Sandor L."/>
            <person name="Barry K."/>
            <person name="Martinez A.T."/>
            <person name="Xiao Y."/>
            <person name="Gibbons J.G."/>
            <person name="Terashima K."/>
            <person name="Hibbett D.S."/>
            <person name="Grigoriev I.V."/>
        </authorList>
    </citation>
    <scope>NUCLEOTIDE SEQUENCE</scope>
    <source>
        <strain evidence="2">ET3784</strain>
    </source>
</reference>
<feature type="compositionally biased region" description="Low complexity" evidence="1">
    <location>
        <begin position="231"/>
        <end position="249"/>
    </location>
</feature>
<evidence type="ECO:0000313" key="3">
    <source>
        <dbReference type="Proteomes" id="UP001176059"/>
    </source>
</evidence>
<protein>
    <recommendedName>
        <fullName evidence="4">Myb/SANT-like domain-containing protein</fullName>
    </recommendedName>
</protein>
<dbReference type="Proteomes" id="UP001176059">
    <property type="component" value="Unassembled WGS sequence"/>
</dbReference>
<proteinExistence type="predicted"/>
<sequence length="366" mass="40646">MSEPPEPLASFNDGASVLKNQPKTRPRRKRKEEPAQWNIAETQRLLDFLFERRSEAGEGFSFKLKTFNAASDHLATVPPARGGAKDGKSCQSKYTWLKGVNDIIQKIKDHTGWGPWSDEHGAGITPSTSDSWDKFVAHYPKAKPFRNDGWPFLEKMECLIPYKPKGTNVYRPARGRTTGVVLDEHENAEEDDEVRERFGSEEWDLERLEKDVARDSDTDTNPEIVQHHSFKSSTSSSISSATPKTPAPTSRKREVGSAAATPLSSGKKPKGVEVLSGLLAEVSGVGDAMRSFLAPQPTDPTLLLTPARRDKAVKLVEKENDLPFEDVMAFCQILAKDKGIVDMYNGFTNPDWRRAFITSTLAQTGV</sequence>
<name>A0AA38N436_9AGAR</name>
<dbReference type="AlphaFoldDB" id="A0AA38N436"/>
<feature type="compositionally biased region" description="Basic and acidic residues" evidence="1">
    <location>
        <begin position="194"/>
        <end position="217"/>
    </location>
</feature>
<feature type="region of interest" description="Disordered" evidence="1">
    <location>
        <begin position="180"/>
        <end position="270"/>
    </location>
</feature>
<dbReference type="EMBL" id="JANVFO010000009">
    <property type="protein sequence ID" value="KAJ3735572.1"/>
    <property type="molecule type" value="Genomic_DNA"/>
</dbReference>
<comment type="caution">
    <text evidence="2">The sequence shown here is derived from an EMBL/GenBank/DDBJ whole genome shotgun (WGS) entry which is preliminary data.</text>
</comment>
<accession>A0AA38N436</accession>
<organism evidence="2 3">
    <name type="scientific">Lentinula guzmanii</name>
    <dbReference type="NCBI Taxonomy" id="2804957"/>
    <lineage>
        <taxon>Eukaryota</taxon>
        <taxon>Fungi</taxon>
        <taxon>Dikarya</taxon>
        <taxon>Basidiomycota</taxon>
        <taxon>Agaricomycotina</taxon>
        <taxon>Agaricomycetes</taxon>
        <taxon>Agaricomycetidae</taxon>
        <taxon>Agaricales</taxon>
        <taxon>Marasmiineae</taxon>
        <taxon>Omphalotaceae</taxon>
        <taxon>Lentinula</taxon>
    </lineage>
</organism>
<evidence type="ECO:0000256" key="1">
    <source>
        <dbReference type="SAM" id="MobiDB-lite"/>
    </source>
</evidence>
<gene>
    <name evidence="2" type="ORF">DFJ43DRAFT_1037038</name>
</gene>
<reference evidence="2" key="2">
    <citation type="journal article" date="2023" name="Proc. Natl. Acad. Sci. U.S.A.">
        <title>A global phylogenomic analysis of the shiitake genus Lentinula.</title>
        <authorList>
            <person name="Sierra-Patev S."/>
            <person name="Min B."/>
            <person name="Naranjo-Ortiz M."/>
            <person name="Looney B."/>
            <person name="Konkel Z."/>
            <person name="Slot J.C."/>
            <person name="Sakamoto Y."/>
            <person name="Steenwyk J.L."/>
            <person name="Rokas A."/>
            <person name="Carro J."/>
            <person name="Camarero S."/>
            <person name="Ferreira P."/>
            <person name="Molpeceres G."/>
            <person name="Ruiz-Duenas F.J."/>
            <person name="Serrano A."/>
            <person name="Henrissat B."/>
            <person name="Drula E."/>
            <person name="Hughes K.W."/>
            <person name="Mata J.L."/>
            <person name="Ishikawa N.K."/>
            <person name="Vargas-Isla R."/>
            <person name="Ushijima S."/>
            <person name="Smith C.A."/>
            <person name="Donoghue J."/>
            <person name="Ahrendt S."/>
            <person name="Andreopoulos W."/>
            <person name="He G."/>
            <person name="LaButti K."/>
            <person name="Lipzen A."/>
            <person name="Ng V."/>
            <person name="Riley R."/>
            <person name="Sandor L."/>
            <person name="Barry K."/>
            <person name="Martinez A.T."/>
            <person name="Xiao Y."/>
            <person name="Gibbons J.G."/>
            <person name="Terashima K."/>
            <person name="Grigoriev I.V."/>
            <person name="Hibbett D."/>
        </authorList>
    </citation>
    <scope>NUCLEOTIDE SEQUENCE</scope>
    <source>
        <strain evidence="2">ET3784</strain>
    </source>
</reference>
<evidence type="ECO:0008006" key="4">
    <source>
        <dbReference type="Google" id="ProtNLM"/>
    </source>
</evidence>